<organism evidence="15 16">
    <name type="scientific">Prototheca wickerhamii</name>
    <dbReference type="NCBI Taxonomy" id="3111"/>
    <lineage>
        <taxon>Eukaryota</taxon>
        <taxon>Viridiplantae</taxon>
        <taxon>Chlorophyta</taxon>
        <taxon>core chlorophytes</taxon>
        <taxon>Trebouxiophyceae</taxon>
        <taxon>Chlorellales</taxon>
        <taxon>Chlorellaceae</taxon>
        <taxon>Prototheca</taxon>
    </lineage>
</organism>
<evidence type="ECO:0000256" key="1">
    <source>
        <dbReference type="ARBA" id="ARBA00004479"/>
    </source>
</evidence>
<gene>
    <name evidence="15" type="ORF">QBZ16_000192</name>
</gene>
<evidence type="ECO:0000256" key="6">
    <source>
        <dbReference type="ARBA" id="ARBA00022837"/>
    </source>
</evidence>
<comment type="subcellular location">
    <subcellularLocation>
        <location evidence="10">Endomembrane system</location>
        <topology evidence="10">Single-pass membrane protein</topology>
    </subcellularLocation>
    <subcellularLocation>
        <location evidence="1">Membrane</location>
        <topology evidence="1">Single-pass type I membrane protein</topology>
    </subcellularLocation>
</comment>
<evidence type="ECO:0000313" key="16">
    <source>
        <dbReference type="Proteomes" id="UP001255856"/>
    </source>
</evidence>
<keyword evidence="7 12" id="KW-1133">Transmembrane helix</keyword>
<evidence type="ECO:0000256" key="4">
    <source>
        <dbReference type="ARBA" id="ARBA00022729"/>
    </source>
</evidence>
<dbReference type="PANTHER" id="PTHR22702:SF1">
    <property type="entry name" value="PROTEASE-ASSOCIATED DOMAIN-CONTAINING PROTEIN 1"/>
    <property type="match status" value="1"/>
</dbReference>
<protein>
    <recommendedName>
        <fullName evidence="17">EGF-like domain-containing protein</fullName>
    </recommendedName>
</protein>
<accession>A0AAD9MIK8</accession>
<evidence type="ECO:0000256" key="10">
    <source>
        <dbReference type="ARBA" id="ARBA00037847"/>
    </source>
</evidence>
<name>A0AAD9MIK8_PROWI</name>
<feature type="domain" description="Vacuolar sorting receptor thioredoxin-like" evidence="14">
    <location>
        <begin position="122"/>
        <end position="336"/>
    </location>
</feature>
<feature type="domain" description="PA" evidence="13">
    <location>
        <begin position="20"/>
        <end position="96"/>
    </location>
</feature>
<evidence type="ECO:0008006" key="17">
    <source>
        <dbReference type="Google" id="ProtNLM"/>
    </source>
</evidence>
<comment type="caution">
    <text evidence="15">The sequence shown here is derived from an EMBL/GenBank/DDBJ whole genome shotgun (WGS) entry which is preliminary data.</text>
</comment>
<dbReference type="PANTHER" id="PTHR22702">
    <property type="entry name" value="PROTEASE-ASSOCIATED DOMAIN-CONTAINING PROTEIN"/>
    <property type="match status" value="1"/>
</dbReference>
<evidence type="ECO:0000256" key="2">
    <source>
        <dbReference type="ARBA" id="ARBA00022536"/>
    </source>
</evidence>
<keyword evidence="5" id="KW-0677">Repeat</keyword>
<proteinExistence type="predicted"/>
<dbReference type="InterPro" id="IPR056858">
    <property type="entry name" value="VSR_TRX"/>
</dbReference>
<keyword evidence="6" id="KW-0106">Calcium</keyword>
<evidence type="ECO:0000313" key="15">
    <source>
        <dbReference type="EMBL" id="KAK2080339.1"/>
    </source>
</evidence>
<dbReference type="Proteomes" id="UP001255856">
    <property type="component" value="Unassembled WGS sequence"/>
</dbReference>
<feature type="transmembrane region" description="Helical" evidence="12">
    <location>
        <begin position="529"/>
        <end position="553"/>
    </location>
</feature>
<dbReference type="GO" id="GO:0016020">
    <property type="term" value="C:membrane"/>
    <property type="evidence" value="ECO:0007669"/>
    <property type="project" value="UniProtKB-SubCell"/>
</dbReference>
<evidence type="ECO:0000256" key="3">
    <source>
        <dbReference type="ARBA" id="ARBA00022692"/>
    </source>
</evidence>
<dbReference type="AlphaFoldDB" id="A0AAD9MIK8"/>
<dbReference type="InterPro" id="IPR003137">
    <property type="entry name" value="PA_domain"/>
</dbReference>
<evidence type="ECO:0000256" key="7">
    <source>
        <dbReference type="ARBA" id="ARBA00022989"/>
    </source>
</evidence>
<dbReference type="GO" id="GO:0012505">
    <property type="term" value="C:endomembrane system"/>
    <property type="evidence" value="ECO:0007669"/>
    <property type="project" value="UniProtKB-SubCell"/>
</dbReference>
<dbReference type="EMBL" id="JASFZW010000001">
    <property type="protein sequence ID" value="KAK2080339.1"/>
    <property type="molecule type" value="Genomic_DNA"/>
</dbReference>
<keyword evidence="2" id="KW-0245">EGF-like domain</keyword>
<evidence type="ECO:0000256" key="5">
    <source>
        <dbReference type="ARBA" id="ARBA00022737"/>
    </source>
</evidence>
<keyword evidence="3 12" id="KW-0812">Transmembrane</keyword>
<dbReference type="SUPFAM" id="SSF52025">
    <property type="entry name" value="PA domain"/>
    <property type="match status" value="1"/>
</dbReference>
<reference evidence="15" key="1">
    <citation type="submission" date="2021-01" db="EMBL/GenBank/DDBJ databases">
        <authorList>
            <person name="Eckstrom K.M.E."/>
        </authorList>
    </citation>
    <scope>NUCLEOTIDE SEQUENCE</scope>
    <source>
        <strain evidence="15">UVCC 0001</strain>
    </source>
</reference>
<evidence type="ECO:0000259" key="14">
    <source>
        <dbReference type="Pfam" id="PF25011"/>
    </source>
</evidence>
<sequence>MDNFNATPRIDFHSERDPVVLLVDRGPTGPGLTACKFAEKVWNAQKAGAVAVLVANYGDQLTTMTAPDEDDEAEHMYLEDINIPASFITRSTADAILSAMRASERVFVSLDWSDALPKQETVALEFWTNSNDQCGAMCDVQKDFIRSFVSLAEEFESKKWVTFAPHYLVWDCPVPSLSSPTCRSQCIRRGRYCAPDPDGDQWEGYTGAQVVEENLRSLCVHELARAAGQGWVWWEYATQFGEACQMSTRRYGRACAEGVFEALLRAHGGGWGSVARLRECVGDVALDAPLPLLDRQRRGEHGDASVGEVSIVPTLRINGKQYRGRLAAGDVLRAVCAGFTAGARPAACDAPDAAGACARGGAGERACAARADGRTRCVATHAGYNCTCGAGFPGAHRRARRDRCLSVSSLDANCTCPRCACKNTYGSYECIPDVPDECQEHNGGCWQADLRVGASTRHFTACQDNLEAYKSALAQGPLAPGTEPPPLHVCACPPCFEATAKGCRPKCDLRYCNNDLKACIVPGGGGGGVSIGALLGIVAGIAVLLVAAGAIAYKVRLRHLMQASASGEVRAMMAEYMPLEDVEGAGAPARRPPRLSEGSSLSEEATGGIPLQKL</sequence>
<dbReference type="Pfam" id="PF25011">
    <property type="entry name" value="VSR_TRX"/>
    <property type="match status" value="1"/>
</dbReference>
<dbReference type="Gene3D" id="3.50.30.30">
    <property type="match status" value="1"/>
</dbReference>
<evidence type="ECO:0000256" key="11">
    <source>
        <dbReference type="SAM" id="MobiDB-lite"/>
    </source>
</evidence>
<feature type="region of interest" description="Disordered" evidence="11">
    <location>
        <begin position="584"/>
        <end position="614"/>
    </location>
</feature>
<evidence type="ECO:0000256" key="9">
    <source>
        <dbReference type="ARBA" id="ARBA00023180"/>
    </source>
</evidence>
<evidence type="ECO:0000256" key="8">
    <source>
        <dbReference type="ARBA" id="ARBA00023136"/>
    </source>
</evidence>
<keyword evidence="4" id="KW-0732">Signal</keyword>
<keyword evidence="9" id="KW-0325">Glycoprotein</keyword>
<dbReference type="InterPro" id="IPR046450">
    <property type="entry name" value="PA_dom_sf"/>
</dbReference>
<dbReference type="Pfam" id="PF02225">
    <property type="entry name" value="PA"/>
    <property type="match status" value="1"/>
</dbReference>
<keyword evidence="16" id="KW-1185">Reference proteome</keyword>
<keyword evidence="8 12" id="KW-0472">Membrane</keyword>
<evidence type="ECO:0000259" key="13">
    <source>
        <dbReference type="Pfam" id="PF02225"/>
    </source>
</evidence>
<evidence type="ECO:0000256" key="12">
    <source>
        <dbReference type="SAM" id="Phobius"/>
    </source>
</evidence>